<evidence type="ECO:0000259" key="2">
    <source>
        <dbReference type="Pfam" id="PF04183"/>
    </source>
</evidence>
<comment type="pathway">
    <text evidence="1">Siderophore biosynthesis.</text>
</comment>
<dbReference type="Proteomes" id="UP000443582">
    <property type="component" value="Unassembled WGS sequence"/>
</dbReference>
<name>A0ABY0IG56_9BACT</name>
<dbReference type="Pfam" id="PF04183">
    <property type="entry name" value="IucA_IucC"/>
    <property type="match status" value="1"/>
</dbReference>
<feature type="domain" description="Aerobactin siderophore biosynthesis IucA/IucC N-terminal" evidence="2">
    <location>
        <begin position="131"/>
        <end position="378"/>
    </location>
</feature>
<dbReference type="PANTHER" id="PTHR34384:SF6">
    <property type="entry name" value="STAPHYLOFERRIN B SYNTHASE"/>
    <property type="match status" value="1"/>
</dbReference>
<dbReference type="InterPro" id="IPR037455">
    <property type="entry name" value="LucA/IucC-like"/>
</dbReference>
<dbReference type="InterPro" id="IPR022770">
    <property type="entry name" value="IucA/IucC-like_C"/>
</dbReference>
<dbReference type="EMBL" id="QDKL01000002">
    <property type="protein sequence ID" value="RZF21499.1"/>
    <property type="molecule type" value="Genomic_DNA"/>
</dbReference>
<dbReference type="Gene3D" id="3.30.310.280">
    <property type="match status" value="1"/>
</dbReference>
<feature type="domain" description="Aerobactin siderophore biosynthesis IucA/IucC-like C-terminal" evidence="3">
    <location>
        <begin position="399"/>
        <end position="522"/>
    </location>
</feature>
<comment type="caution">
    <text evidence="4">The sequence shown here is derived from an EMBL/GenBank/DDBJ whole genome shotgun (WGS) entry which is preliminary data.</text>
</comment>
<evidence type="ECO:0000256" key="1">
    <source>
        <dbReference type="ARBA" id="ARBA00004924"/>
    </source>
</evidence>
<sequence length="573" mass="66128">MNSHEFFNLHKKLIIKAIEELQYEELFDIEYNHSHFYLKISEEVYYTFLGRISVWDNLQIEEESFRKYSNGKVVKEYTLADFFYEVQDICKMSDETLAQFIEEGNQTIYGDLILNETLKNINIEEIAKYNFKSVDQILSGHPKIIMNKGRLGWGKSELEKYAPESRNSYQVHWCAIAKNNLIWGLDETQLAFSTLYSDSFDESELKEIKEKIASYDLNFDDYLLVPVHPWQWNKYISIQFAPLIYKNIIISLGELGATYTPQVSIRTLSSDTEGSQYDLKLAISILNTSCVRGIPQKYIKDGHRLSEKIEKIIADDNILKDKVIVLKEVAAISCPMPEFDRISGGSYRYKELLGCVWRESVESKLGDNEIAIPTAALLFSNDKGSLVAEYIKQSRLTCEEWLKQYFKSVVIPLYHLQAEHGLGLVAHGQNTIVILKNGAPQKLIIKDFHGDFRMASNSKHINEDFGVSLDTLAPEYLIHDLITGHFVTLLRYFSRVVEENLDYKERDFYHLLGRVISNYQDDKNIGENINLLKVEFEKVLVNSVRFVAGYSETAQRLKPMLGNNIKNPLLSDK</sequence>
<evidence type="ECO:0000313" key="4">
    <source>
        <dbReference type="EMBL" id="RZF21499.1"/>
    </source>
</evidence>
<proteinExistence type="predicted"/>
<gene>
    <name evidence="4" type="ORF">DAY19_07365</name>
</gene>
<reference evidence="5" key="1">
    <citation type="journal article" date="2019" name="Int. J. Syst. Evol. Microbiol.">
        <title>Halobacteriovorax valvorus sp. nov., a novel prokaryotic predator isolated from coastal seawater of China.</title>
        <authorList>
            <person name="Chen M.-X."/>
        </authorList>
    </citation>
    <scope>NUCLEOTIDE SEQUENCE [LARGE SCALE GENOMIC DNA]</scope>
    <source>
        <strain evidence="5">BL9</strain>
    </source>
</reference>
<dbReference type="Gene3D" id="6.10.250.3370">
    <property type="match status" value="1"/>
</dbReference>
<dbReference type="Pfam" id="PF06276">
    <property type="entry name" value="FhuF"/>
    <property type="match status" value="1"/>
</dbReference>
<accession>A0ABY0IG56</accession>
<evidence type="ECO:0000259" key="3">
    <source>
        <dbReference type="Pfam" id="PF06276"/>
    </source>
</evidence>
<keyword evidence="5" id="KW-1185">Reference proteome</keyword>
<dbReference type="PANTHER" id="PTHR34384">
    <property type="entry name" value="L-2,3-DIAMINOPROPANOATE--CITRATE LIGASE"/>
    <property type="match status" value="1"/>
</dbReference>
<organism evidence="4 5">
    <name type="scientific">Halobacteriovorax vibrionivorans</name>
    <dbReference type="NCBI Taxonomy" id="2152716"/>
    <lineage>
        <taxon>Bacteria</taxon>
        <taxon>Pseudomonadati</taxon>
        <taxon>Bdellovibrionota</taxon>
        <taxon>Bacteriovoracia</taxon>
        <taxon>Bacteriovoracales</taxon>
        <taxon>Halobacteriovoraceae</taxon>
        <taxon>Halobacteriovorax</taxon>
    </lineage>
</organism>
<dbReference type="RefSeq" id="WP_115360941.1">
    <property type="nucleotide sequence ID" value="NZ_QDKL01000002.1"/>
</dbReference>
<dbReference type="InterPro" id="IPR007310">
    <property type="entry name" value="Aerobactin_biosyn_IucA/IucC_N"/>
</dbReference>
<evidence type="ECO:0000313" key="5">
    <source>
        <dbReference type="Proteomes" id="UP000443582"/>
    </source>
</evidence>
<protein>
    <submittedName>
        <fullName evidence="4">Short-chain oxidoreductase</fullName>
    </submittedName>
</protein>
<dbReference type="Gene3D" id="1.10.510.40">
    <property type="match status" value="1"/>
</dbReference>